<accession>A0A2G9YK36</accession>
<dbReference type="AlphaFoldDB" id="A0A2G9YK36"/>
<evidence type="ECO:0000313" key="1">
    <source>
        <dbReference type="EMBL" id="PIP18891.1"/>
    </source>
</evidence>
<sequence length="87" mass="9775">MAEETKQKKEGIPEDLKDLVIARLDVLSPHKRIHIGSVGGFTKDELIERVKMGDEIGQKIAKIELSFLIALKEGTLLEELNLSTYEN</sequence>
<protein>
    <submittedName>
        <fullName evidence="1">Uncharacterized protein</fullName>
    </submittedName>
</protein>
<evidence type="ECO:0000313" key="2">
    <source>
        <dbReference type="Proteomes" id="UP000231292"/>
    </source>
</evidence>
<reference evidence="1 2" key="1">
    <citation type="submission" date="2017-09" db="EMBL/GenBank/DDBJ databases">
        <title>Depth-based differentiation of microbial function through sediment-hosted aquifers and enrichment of novel symbionts in the deep terrestrial subsurface.</title>
        <authorList>
            <person name="Probst A.J."/>
            <person name="Ladd B."/>
            <person name="Jarett J.K."/>
            <person name="Geller-Mcgrath D.E."/>
            <person name="Sieber C.M."/>
            <person name="Emerson J.B."/>
            <person name="Anantharaman K."/>
            <person name="Thomas B.C."/>
            <person name="Malmstrom R."/>
            <person name="Stieglmeier M."/>
            <person name="Klingl A."/>
            <person name="Woyke T."/>
            <person name="Ryan C.M."/>
            <person name="Banfield J.F."/>
        </authorList>
    </citation>
    <scope>NUCLEOTIDE SEQUENCE [LARGE SCALE GENOMIC DNA]</scope>
    <source>
        <strain evidence="1">CG23_combo_of_CG06-09_8_20_14_all_41_10</strain>
    </source>
</reference>
<name>A0A2G9YK36_9BACT</name>
<comment type="caution">
    <text evidence="1">The sequence shown here is derived from an EMBL/GenBank/DDBJ whole genome shotgun (WGS) entry which is preliminary data.</text>
</comment>
<dbReference type="EMBL" id="PCRK01000151">
    <property type="protein sequence ID" value="PIP18891.1"/>
    <property type="molecule type" value="Genomic_DNA"/>
</dbReference>
<proteinExistence type="predicted"/>
<organism evidence="1 2">
    <name type="scientific">Candidatus Sherwoodlollariibacterium unditelluris</name>
    <dbReference type="NCBI Taxonomy" id="1974757"/>
    <lineage>
        <taxon>Bacteria</taxon>
        <taxon>Pseudomonadati</taxon>
        <taxon>Candidatus Omnitrophota</taxon>
        <taxon>Candidatus Sherwoodlollariibacterium</taxon>
    </lineage>
</organism>
<dbReference type="Proteomes" id="UP000231292">
    <property type="component" value="Unassembled WGS sequence"/>
</dbReference>
<gene>
    <name evidence="1" type="ORF">COX41_05795</name>
</gene>